<sequence>MRDQIISFFQMPQKTIFNRKIAKKQFHEQGQLKAAEKELFTTEIESIYLLSICKQDTLNVPKFVNSDRRYEEIYWLLASFKSTKRFERMINIFHKVMPNPIVVLATDDNENLSVSTAHKRLNQNDETKVVVENVTNSPWINLTDEGEAVQRFIGRINFNNLSYSNLYSFYDSVNSAIRMSSLIEQIQKYPNIGVSSDELIPLIDSLEDTNRNINQLQELQKEQLDFGEKMELHMKIKKYKQEEDRVLIRIKELC</sequence>
<organism evidence="1 2">
    <name type="scientific">Virgibacillus alimentarius</name>
    <dbReference type="NCBI Taxonomy" id="698769"/>
    <lineage>
        <taxon>Bacteria</taxon>
        <taxon>Bacillati</taxon>
        <taxon>Bacillota</taxon>
        <taxon>Bacilli</taxon>
        <taxon>Bacillales</taxon>
        <taxon>Bacillaceae</taxon>
        <taxon>Virgibacillus</taxon>
    </lineage>
</organism>
<reference evidence="1 2" key="1">
    <citation type="submission" date="2021-03" db="EMBL/GenBank/DDBJ databases">
        <title>Genomic Encyclopedia of Type Strains, Phase IV (KMG-IV): sequencing the most valuable type-strain genomes for metagenomic binning, comparative biology and taxonomic classification.</title>
        <authorList>
            <person name="Goeker M."/>
        </authorList>
    </citation>
    <scope>NUCLEOTIDE SEQUENCE [LARGE SCALE GENOMIC DNA]</scope>
    <source>
        <strain evidence="1 2">DSM 25790</strain>
    </source>
</reference>
<protein>
    <recommendedName>
        <fullName evidence="3">DUF4391 domain-containing protein</fullName>
    </recommendedName>
</protein>
<evidence type="ECO:0008006" key="3">
    <source>
        <dbReference type="Google" id="ProtNLM"/>
    </source>
</evidence>
<dbReference type="Pfam" id="PF14335">
    <property type="entry name" value="DUF4391"/>
    <property type="match status" value="1"/>
</dbReference>
<gene>
    <name evidence="1" type="ORF">J2Z81_001436</name>
</gene>
<dbReference type="InterPro" id="IPR025503">
    <property type="entry name" value="DUF4391"/>
</dbReference>
<name>A0ABS4S7L4_9BACI</name>
<evidence type="ECO:0000313" key="2">
    <source>
        <dbReference type="Proteomes" id="UP001519294"/>
    </source>
</evidence>
<evidence type="ECO:0000313" key="1">
    <source>
        <dbReference type="EMBL" id="MBP2257488.1"/>
    </source>
</evidence>
<dbReference type="Proteomes" id="UP001519294">
    <property type="component" value="Unassembled WGS sequence"/>
</dbReference>
<proteinExistence type="predicted"/>
<accession>A0ABS4S7L4</accession>
<comment type="caution">
    <text evidence="1">The sequence shown here is derived from an EMBL/GenBank/DDBJ whole genome shotgun (WGS) entry which is preliminary data.</text>
</comment>
<keyword evidence="2" id="KW-1185">Reference proteome</keyword>
<dbReference type="RefSeq" id="WP_226371008.1">
    <property type="nucleotide sequence ID" value="NZ_JAGIKX010000009.1"/>
</dbReference>
<dbReference type="EMBL" id="JAGIKX010000009">
    <property type="protein sequence ID" value="MBP2257488.1"/>
    <property type="molecule type" value="Genomic_DNA"/>
</dbReference>